<dbReference type="PANTHER" id="PTHR13848">
    <property type="entry name" value="PROTEIN YIPPEE-LIKE CG15309-RELATED"/>
    <property type="match status" value="1"/>
</dbReference>
<feature type="domain" description="Yippee" evidence="5">
    <location>
        <begin position="27"/>
        <end position="124"/>
    </location>
</feature>
<dbReference type="GeneID" id="28723662"/>
<dbReference type="InterPro" id="IPR034751">
    <property type="entry name" value="Yippee"/>
</dbReference>
<keyword evidence="3" id="KW-0862">Zinc</keyword>
<dbReference type="RefSeq" id="XP_017987412.1">
    <property type="nucleotide sequence ID" value="XM_018132010.1"/>
</dbReference>
<keyword evidence="7" id="KW-1185">Reference proteome</keyword>
<protein>
    <recommendedName>
        <fullName evidence="4">Protein yippee-like</fullName>
    </recommendedName>
</protein>
<dbReference type="OrthoDB" id="6407410at2759"/>
<evidence type="ECO:0000313" key="7">
    <source>
        <dbReference type="Proteomes" id="UP000243052"/>
    </source>
</evidence>
<evidence type="ECO:0000256" key="1">
    <source>
        <dbReference type="ARBA" id="ARBA00005613"/>
    </source>
</evidence>
<evidence type="ECO:0000256" key="2">
    <source>
        <dbReference type="ARBA" id="ARBA00022723"/>
    </source>
</evidence>
<dbReference type="InterPro" id="IPR039058">
    <property type="entry name" value="Yippee_fam"/>
</dbReference>
<reference evidence="6 7" key="1">
    <citation type="submission" date="2016-01" db="EMBL/GenBank/DDBJ databases">
        <title>Genome sequence of the yeast Holleya sinecauda.</title>
        <authorList>
            <person name="Dietrich F.S."/>
        </authorList>
    </citation>
    <scope>NUCLEOTIDE SEQUENCE [LARGE SCALE GENOMIC DNA]</scope>
    <source>
        <strain evidence="6 7">ATCC 58844</strain>
    </source>
</reference>
<evidence type="ECO:0000313" key="6">
    <source>
        <dbReference type="EMBL" id="AMD20416.1"/>
    </source>
</evidence>
<name>A0A120K249_9SACH</name>
<dbReference type="InterPro" id="IPR004910">
    <property type="entry name" value="Yippee/Mis18/Cereblon"/>
</dbReference>
<dbReference type="PROSITE" id="PS51792">
    <property type="entry name" value="YIPPEE"/>
    <property type="match status" value="1"/>
</dbReference>
<evidence type="ECO:0000259" key="5">
    <source>
        <dbReference type="PROSITE" id="PS51792"/>
    </source>
</evidence>
<evidence type="ECO:0000256" key="4">
    <source>
        <dbReference type="RuleBase" id="RU110713"/>
    </source>
</evidence>
<gene>
    <name evidence="6" type="ORF">AW171_hschr42309</name>
</gene>
<dbReference type="AlphaFoldDB" id="A0A120K249"/>
<dbReference type="STRING" id="45286.A0A120K249"/>
<proteinExistence type="inferred from homology"/>
<comment type="similarity">
    <text evidence="1 4">Belongs to the yippee family.</text>
</comment>
<accession>A0A120K249</accession>
<organism evidence="6 7">
    <name type="scientific">Eremothecium sinecaudum</name>
    <dbReference type="NCBI Taxonomy" id="45286"/>
    <lineage>
        <taxon>Eukaryota</taxon>
        <taxon>Fungi</taxon>
        <taxon>Dikarya</taxon>
        <taxon>Ascomycota</taxon>
        <taxon>Saccharomycotina</taxon>
        <taxon>Saccharomycetes</taxon>
        <taxon>Saccharomycetales</taxon>
        <taxon>Saccharomycetaceae</taxon>
        <taxon>Eremothecium</taxon>
    </lineage>
</organism>
<keyword evidence="2" id="KW-0479">Metal-binding</keyword>
<dbReference type="Pfam" id="PF03226">
    <property type="entry name" value="Yippee-Mis18"/>
    <property type="match status" value="1"/>
</dbReference>
<sequence>MAIGYSVYIERPSEDYIGIKNKRTNLAIYGCNYCKTHLSSSNHIMSKDYCGKTGDAYLMRKVINVTEGRRETRCMITGRYVVCDIYCHTCKNLVGWKYLMSEKRDQEYKEGKYILELEPITECQ</sequence>
<dbReference type="EMBL" id="CP014244">
    <property type="protein sequence ID" value="AMD20416.1"/>
    <property type="molecule type" value="Genomic_DNA"/>
</dbReference>
<dbReference type="Proteomes" id="UP000243052">
    <property type="component" value="Chromosome iv"/>
</dbReference>
<evidence type="ECO:0000256" key="3">
    <source>
        <dbReference type="ARBA" id="ARBA00022833"/>
    </source>
</evidence>
<dbReference type="GO" id="GO:0046872">
    <property type="term" value="F:metal ion binding"/>
    <property type="evidence" value="ECO:0007669"/>
    <property type="project" value="UniProtKB-KW"/>
</dbReference>